<accession>A0A667WXS8</accession>
<evidence type="ECO:0000313" key="10">
    <source>
        <dbReference type="Ensembl" id="ENSMMDP00005010400.1"/>
    </source>
</evidence>
<keyword evidence="5" id="KW-0865">Zymogen</keyword>
<evidence type="ECO:0000259" key="8">
    <source>
        <dbReference type="SMART" id="SM00645"/>
    </source>
</evidence>
<dbReference type="InterPro" id="IPR025661">
    <property type="entry name" value="Pept_asp_AS"/>
</dbReference>
<keyword evidence="7" id="KW-0732">Signal</keyword>
<dbReference type="PROSITE" id="PS00639">
    <property type="entry name" value="THIOL_PROTEASE_HIS"/>
    <property type="match status" value="1"/>
</dbReference>
<reference evidence="10" key="3">
    <citation type="submission" date="2025-09" db="UniProtKB">
        <authorList>
            <consortium name="Ensembl"/>
        </authorList>
    </citation>
    <scope>IDENTIFICATION</scope>
</reference>
<keyword evidence="11" id="KW-1185">Reference proteome</keyword>
<evidence type="ECO:0000256" key="3">
    <source>
        <dbReference type="ARBA" id="ARBA00022801"/>
    </source>
</evidence>
<protein>
    <submittedName>
        <fullName evidence="10">Cathepsin L1-like</fullName>
    </submittedName>
</protein>
<evidence type="ECO:0000313" key="11">
    <source>
        <dbReference type="Proteomes" id="UP000472263"/>
    </source>
</evidence>
<comment type="similarity">
    <text evidence="1">Belongs to the peptidase C1 family.</text>
</comment>
<dbReference type="SMART" id="SM00645">
    <property type="entry name" value="Pept_C1"/>
    <property type="match status" value="1"/>
</dbReference>
<feature type="domain" description="Peptidase C1A papain C-terminal" evidence="8">
    <location>
        <begin position="116"/>
        <end position="328"/>
    </location>
</feature>
<dbReference type="Proteomes" id="UP000472263">
    <property type="component" value="Chromosome 11"/>
</dbReference>
<dbReference type="InterPro" id="IPR038765">
    <property type="entry name" value="Papain-like_cys_pep_sf"/>
</dbReference>
<dbReference type="InterPro" id="IPR039417">
    <property type="entry name" value="Peptidase_C1A_papain-like"/>
</dbReference>
<evidence type="ECO:0000256" key="7">
    <source>
        <dbReference type="SAM" id="SignalP"/>
    </source>
</evidence>
<keyword evidence="2" id="KW-0645">Protease</keyword>
<evidence type="ECO:0000256" key="5">
    <source>
        <dbReference type="ARBA" id="ARBA00023145"/>
    </source>
</evidence>
<reference evidence="10" key="1">
    <citation type="submission" date="2019-06" db="EMBL/GenBank/DDBJ databases">
        <authorList>
            <consortium name="Wellcome Sanger Institute Data Sharing"/>
        </authorList>
    </citation>
    <scope>NUCLEOTIDE SEQUENCE [LARGE SCALE GENOMIC DNA]</scope>
</reference>
<evidence type="ECO:0000256" key="1">
    <source>
        <dbReference type="ARBA" id="ARBA00008455"/>
    </source>
</evidence>
<dbReference type="GO" id="GO:0006508">
    <property type="term" value="P:proteolysis"/>
    <property type="evidence" value="ECO:0007669"/>
    <property type="project" value="UniProtKB-KW"/>
</dbReference>
<dbReference type="AlphaFoldDB" id="A0A667WXS8"/>
<keyword evidence="6" id="KW-1015">Disulfide bond</keyword>
<dbReference type="FunFam" id="3.90.70.10:FF:000006">
    <property type="entry name" value="Cathepsin S"/>
    <property type="match status" value="1"/>
</dbReference>
<feature type="domain" description="Cathepsin propeptide inhibitor" evidence="9">
    <location>
        <begin position="26"/>
        <end position="89"/>
    </location>
</feature>
<dbReference type="InterPro" id="IPR013128">
    <property type="entry name" value="Peptidase_C1A"/>
</dbReference>
<name>A0A667WXS8_9TELE</name>
<keyword evidence="3" id="KW-0378">Hydrolase</keyword>
<dbReference type="PRINTS" id="PR00705">
    <property type="entry name" value="PAPAIN"/>
</dbReference>
<evidence type="ECO:0000256" key="6">
    <source>
        <dbReference type="ARBA" id="ARBA00023157"/>
    </source>
</evidence>
<dbReference type="InParanoid" id="A0A667WXS8"/>
<dbReference type="SUPFAM" id="SSF54001">
    <property type="entry name" value="Cysteine proteinases"/>
    <property type="match status" value="1"/>
</dbReference>
<evidence type="ECO:0000256" key="4">
    <source>
        <dbReference type="ARBA" id="ARBA00022807"/>
    </source>
</evidence>
<gene>
    <name evidence="10" type="primary">LOC115367285</name>
</gene>
<dbReference type="PROSITE" id="PS00139">
    <property type="entry name" value="THIOL_PROTEASE_CYS"/>
    <property type="match status" value="1"/>
</dbReference>
<dbReference type="InterPro" id="IPR025660">
    <property type="entry name" value="Pept_his_AS"/>
</dbReference>
<feature type="chain" id="PRO_5025413924" evidence="7">
    <location>
        <begin position="17"/>
        <end position="345"/>
    </location>
</feature>
<dbReference type="GeneTree" id="ENSGT00940000166429"/>
<organism evidence="10 11">
    <name type="scientific">Myripristis murdjan</name>
    <name type="common">pinecone soldierfish</name>
    <dbReference type="NCBI Taxonomy" id="586833"/>
    <lineage>
        <taxon>Eukaryota</taxon>
        <taxon>Metazoa</taxon>
        <taxon>Chordata</taxon>
        <taxon>Craniata</taxon>
        <taxon>Vertebrata</taxon>
        <taxon>Euteleostomi</taxon>
        <taxon>Actinopterygii</taxon>
        <taxon>Neopterygii</taxon>
        <taxon>Teleostei</taxon>
        <taxon>Neoteleostei</taxon>
        <taxon>Acanthomorphata</taxon>
        <taxon>Holocentriformes</taxon>
        <taxon>Holocentridae</taxon>
        <taxon>Myripristis</taxon>
    </lineage>
</organism>
<dbReference type="Ensembl" id="ENSMMDT00005010711.1">
    <property type="protein sequence ID" value="ENSMMDP00005010400.1"/>
    <property type="gene ID" value="ENSMMDG00005005576.1"/>
</dbReference>
<dbReference type="InterPro" id="IPR000169">
    <property type="entry name" value="Pept_cys_AS"/>
</dbReference>
<keyword evidence="4" id="KW-0788">Thiol protease</keyword>
<dbReference type="Gene3D" id="3.90.70.10">
    <property type="entry name" value="Cysteine proteinases"/>
    <property type="match status" value="1"/>
</dbReference>
<dbReference type="CDD" id="cd02248">
    <property type="entry name" value="Peptidase_C1A"/>
    <property type="match status" value="1"/>
</dbReference>
<dbReference type="InterPro" id="IPR000668">
    <property type="entry name" value="Peptidase_C1A_C"/>
</dbReference>
<sequence length="345" mass="38799">MHSVCVVLLFTWGVLGQSSSALNKQWEEWKVKHQKIRQSVCLFQSESLYRRKVWEKNLQLVLRHNQEASAGQHTFTMGLNHLADMVYFFPKLNGFKMKDPNHFRNWTSKQVSDAPIPSSVDWRKECMVSPVQDQGYCGSCWAFSAVGALEGQMKKKTGSLIPLSPQNLVDCSTNDGNDGCCGGYVTSAYNYIIENGGIDSEQSYPYEEKVNLRRCRKRLEGKAGECFGFQVLPEGDENILQYIVATVGPISAAEINNSIFISGVYNDPECDNYILNHAILIVGYGTDQGEDFWLVKNSWGTGWGEAGYLRLARNSNLCGIADDAIYPEFDSFSNIQEKILIIHLI</sequence>
<dbReference type="SMART" id="SM00848">
    <property type="entry name" value="Inhibitor_I29"/>
    <property type="match status" value="1"/>
</dbReference>
<dbReference type="InterPro" id="IPR013201">
    <property type="entry name" value="Prot_inhib_I29"/>
</dbReference>
<evidence type="ECO:0000259" key="9">
    <source>
        <dbReference type="SMART" id="SM00848"/>
    </source>
</evidence>
<dbReference type="GO" id="GO:0008234">
    <property type="term" value="F:cysteine-type peptidase activity"/>
    <property type="evidence" value="ECO:0007669"/>
    <property type="project" value="UniProtKB-KW"/>
</dbReference>
<dbReference type="Pfam" id="PF08246">
    <property type="entry name" value="Inhibitor_I29"/>
    <property type="match status" value="1"/>
</dbReference>
<evidence type="ECO:0000256" key="2">
    <source>
        <dbReference type="ARBA" id="ARBA00022670"/>
    </source>
</evidence>
<feature type="signal peptide" evidence="7">
    <location>
        <begin position="1"/>
        <end position="16"/>
    </location>
</feature>
<dbReference type="Pfam" id="PF00112">
    <property type="entry name" value="Peptidase_C1"/>
    <property type="match status" value="1"/>
</dbReference>
<proteinExistence type="inferred from homology"/>
<reference evidence="10" key="2">
    <citation type="submission" date="2025-08" db="UniProtKB">
        <authorList>
            <consortium name="Ensembl"/>
        </authorList>
    </citation>
    <scope>IDENTIFICATION</scope>
</reference>
<dbReference type="PROSITE" id="PS00640">
    <property type="entry name" value="THIOL_PROTEASE_ASN"/>
    <property type="match status" value="1"/>
</dbReference>
<dbReference type="PANTHER" id="PTHR12411">
    <property type="entry name" value="CYSTEINE PROTEASE FAMILY C1-RELATED"/>
    <property type="match status" value="1"/>
</dbReference>